<evidence type="ECO:0000256" key="9">
    <source>
        <dbReference type="ARBA" id="ARBA00023209"/>
    </source>
</evidence>
<feature type="transmembrane region" description="Helical" evidence="12">
    <location>
        <begin position="52"/>
        <end position="72"/>
    </location>
</feature>
<evidence type="ECO:0000256" key="8">
    <source>
        <dbReference type="ARBA" id="ARBA00023136"/>
    </source>
</evidence>
<dbReference type="InterPro" id="IPR050324">
    <property type="entry name" value="CDP-alcohol_PTase-I"/>
</dbReference>
<dbReference type="PANTHER" id="PTHR14269:SF62">
    <property type="entry name" value="CDP-DIACYLGLYCEROL--GLYCEROL-3-PHOSPHATE 3-PHOSPHATIDYLTRANSFERASE 1, CHLOROPLASTIC"/>
    <property type="match status" value="1"/>
</dbReference>
<keyword evidence="14" id="KW-1185">Reference proteome</keyword>
<evidence type="ECO:0000313" key="13">
    <source>
        <dbReference type="EMBL" id="TBT83478.1"/>
    </source>
</evidence>
<comment type="subcellular location">
    <subcellularLocation>
        <location evidence="1">Membrane</location>
        <topology evidence="1">Multi-pass membrane protein</topology>
    </subcellularLocation>
</comment>
<evidence type="ECO:0000256" key="1">
    <source>
        <dbReference type="ARBA" id="ARBA00004141"/>
    </source>
</evidence>
<dbReference type="InterPro" id="IPR004570">
    <property type="entry name" value="Phosphatidylglycerol_P_synth"/>
</dbReference>
<dbReference type="OrthoDB" id="9796672at2"/>
<dbReference type="Gene3D" id="1.20.120.1760">
    <property type="match status" value="1"/>
</dbReference>
<protein>
    <submittedName>
        <fullName evidence="13">CDP-alcohol phosphatidyltransferase family protein</fullName>
    </submittedName>
</protein>
<comment type="caution">
    <text evidence="13">The sequence shown here is derived from an EMBL/GenBank/DDBJ whole genome shotgun (WGS) entry which is preliminary data.</text>
</comment>
<keyword evidence="9" id="KW-0594">Phospholipid biosynthesis</keyword>
<name>A0A4V2JSA5_9ACTN</name>
<keyword evidence="5 12" id="KW-0812">Transmembrane</keyword>
<evidence type="ECO:0000256" key="5">
    <source>
        <dbReference type="ARBA" id="ARBA00022692"/>
    </source>
</evidence>
<evidence type="ECO:0000256" key="3">
    <source>
        <dbReference type="ARBA" id="ARBA00022516"/>
    </source>
</evidence>
<dbReference type="Proteomes" id="UP000292373">
    <property type="component" value="Unassembled WGS sequence"/>
</dbReference>
<feature type="transmembrane region" description="Helical" evidence="12">
    <location>
        <begin position="92"/>
        <end position="125"/>
    </location>
</feature>
<comment type="similarity">
    <text evidence="2 11">Belongs to the CDP-alcohol phosphatidyltransferase class-I family.</text>
</comment>
<evidence type="ECO:0000256" key="2">
    <source>
        <dbReference type="ARBA" id="ARBA00010441"/>
    </source>
</evidence>
<feature type="transmembrane region" description="Helical" evidence="12">
    <location>
        <begin position="146"/>
        <end position="165"/>
    </location>
</feature>
<dbReference type="AlphaFoldDB" id="A0A4V2JSA5"/>
<dbReference type="UniPathway" id="UPA00085"/>
<evidence type="ECO:0000256" key="11">
    <source>
        <dbReference type="RuleBase" id="RU003750"/>
    </source>
</evidence>
<keyword evidence="6 12" id="KW-1133">Transmembrane helix</keyword>
<dbReference type="PIRSF" id="PIRSF000847">
    <property type="entry name" value="Phos_ph_gly_syn"/>
    <property type="match status" value="1"/>
</dbReference>
<accession>A0A4V2JSA5</accession>
<dbReference type="InterPro" id="IPR000462">
    <property type="entry name" value="CDP-OH_P_trans"/>
</dbReference>
<dbReference type="Pfam" id="PF01066">
    <property type="entry name" value="CDP-OH_P_transf"/>
    <property type="match status" value="1"/>
</dbReference>
<keyword evidence="7" id="KW-0443">Lipid metabolism</keyword>
<gene>
    <name evidence="13" type="ORF">ET989_10955</name>
</gene>
<organism evidence="13 14">
    <name type="scientific">Propioniciclava sinopodophylli</name>
    <dbReference type="NCBI Taxonomy" id="1837344"/>
    <lineage>
        <taxon>Bacteria</taxon>
        <taxon>Bacillati</taxon>
        <taxon>Actinomycetota</taxon>
        <taxon>Actinomycetes</taxon>
        <taxon>Propionibacteriales</taxon>
        <taxon>Propionibacteriaceae</taxon>
        <taxon>Propioniciclava</taxon>
    </lineage>
</organism>
<dbReference type="RefSeq" id="WP_131168878.1">
    <property type="nucleotide sequence ID" value="NZ_SDMQ01000011.1"/>
</dbReference>
<dbReference type="PANTHER" id="PTHR14269">
    <property type="entry name" value="CDP-DIACYLGLYCEROL--GLYCEROL-3-PHOSPHATE 3-PHOSPHATIDYLTRANSFERASE-RELATED"/>
    <property type="match status" value="1"/>
</dbReference>
<evidence type="ECO:0000256" key="7">
    <source>
        <dbReference type="ARBA" id="ARBA00023098"/>
    </source>
</evidence>
<reference evidence="13 14" key="1">
    <citation type="submission" date="2019-01" db="EMBL/GenBank/DDBJ databases">
        <title>Lactibacter flavus gen. nov., sp. nov., a novel bacterium of the family Propionibacteriaceae isolated from raw milk and dairy products.</title>
        <authorList>
            <person name="Huptas C."/>
            <person name="Wenning M."/>
            <person name="Breitenwieser F."/>
            <person name="Doll E."/>
            <person name="Von Neubeck M."/>
            <person name="Busse H.-J."/>
            <person name="Scherer S."/>
        </authorList>
    </citation>
    <scope>NUCLEOTIDE SEQUENCE [LARGE SCALE GENOMIC DNA]</scope>
    <source>
        <strain evidence="13 14">KCTC 33808</strain>
    </source>
</reference>
<dbReference type="GO" id="GO:0016020">
    <property type="term" value="C:membrane"/>
    <property type="evidence" value="ECO:0007669"/>
    <property type="project" value="UniProtKB-SubCell"/>
</dbReference>
<keyword evidence="8 12" id="KW-0472">Membrane</keyword>
<evidence type="ECO:0000256" key="10">
    <source>
        <dbReference type="ARBA" id="ARBA00023264"/>
    </source>
</evidence>
<keyword evidence="4 11" id="KW-0808">Transferase</keyword>
<dbReference type="InterPro" id="IPR048254">
    <property type="entry name" value="CDP_ALCOHOL_P_TRANSF_CS"/>
</dbReference>
<dbReference type="GO" id="GO:0046474">
    <property type="term" value="P:glycerophospholipid biosynthetic process"/>
    <property type="evidence" value="ECO:0007669"/>
    <property type="project" value="TreeGrafter"/>
</dbReference>
<keyword evidence="10" id="KW-1208">Phospholipid metabolism</keyword>
<dbReference type="EMBL" id="SDMQ01000011">
    <property type="protein sequence ID" value="TBT83478.1"/>
    <property type="molecule type" value="Genomic_DNA"/>
</dbReference>
<dbReference type="GO" id="GO:0008444">
    <property type="term" value="F:CDP-diacylglycerol-glycerol-3-phosphate 3-phosphatidyltransferase activity"/>
    <property type="evidence" value="ECO:0007669"/>
    <property type="project" value="InterPro"/>
</dbReference>
<evidence type="ECO:0000256" key="12">
    <source>
        <dbReference type="SAM" id="Phobius"/>
    </source>
</evidence>
<feature type="transmembrane region" description="Helical" evidence="12">
    <location>
        <begin position="171"/>
        <end position="189"/>
    </location>
</feature>
<evidence type="ECO:0000313" key="14">
    <source>
        <dbReference type="Proteomes" id="UP000292373"/>
    </source>
</evidence>
<evidence type="ECO:0000256" key="4">
    <source>
        <dbReference type="ARBA" id="ARBA00022679"/>
    </source>
</evidence>
<feature type="transmembrane region" description="Helical" evidence="12">
    <location>
        <begin position="23"/>
        <end position="45"/>
    </location>
</feature>
<dbReference type="InterPro" id="IPR043130">
    <property type="entry name" value="CDP-OH_PTrfase_TM_dom"/>
</dbReference>
<proteinExistence type="inferred from homology"/>
<evidence type="ECO:0000256" key="6">
    <source>
        <dbReference type="ARBA" id="ARBA00022989"/>
    </source>
</evidence>
<sequence>MPEPVEGGTPKAQLTPDEPLRPWTIPNAVTLLRLLLLVPVCWLIWTGAQGSWIPVVLLAVWASTDWVDGLLARLLDQRSKLGEWLDPFTDRLGIWGLALTLSISGVIGWWVLGIIVVVDMIVAVSAAKAARAGALGVSWIGKSRTAVLFVAVLLVVMGATVWPAADVIGQVLLVVGVVLHVIAALGYITKAQRHRQSLRA</sequence>
<dbReference type="PROSITE" id="PS00379">
    <property type="entry name" value="CDP_ALCOHOL_P_TRANSF"/>
    <property type="match status" value="1"/>
</dbReference>
<keyword evidence="3" id="KW-0444">Lipid biosynthesis</keyword>